<dbReference type="Gene3D" id="3.30.530.20">
    <property type="match status" value="1"/>
</dbReference>
<dbReference type="OrthoDB" id="9807923at2"/>
<dbReference type="Pfam" id="PF10604">
    <property type="entry name" value="Polyketide_cyc2"/>
    <property type="match status" value="1"/>
</dbReference>
<dbReference type="CDD" id="cd07818">
    <property type="entry name" value="SRPBCC_1"/>
    <property type="match status" value="1"/>
</dbReference>
<accession>A0A562RDK0</accession>
<feature type="region of interest" description="Disordered" evidence="1">
    <location>
        <begin position="168"/>
        <end position="190"/>
    </location>
</feature>
<dbReference type="SUPFAM" id="SSF55961">
    <property type="entry name" value="Bet v1-like"/>
    <property type="match status" value="1"/>
</dbReference>
<keyword evidence="3" id="KW-1185">Reference proteome</keyword>
<evidence type="ECO:0000256" key="1">
    <source>
        <dbReference type="SAM" id="MobiDB-lite"/>
    </source>
</evidence>
<evidence type="ECO:0000313" key="3">
    <source>
        <dbReference type="Proteomes" id="UP000318431"/>
    </source>
</evidence>
<name>A0A562RDK0_9BURK</name>
<gene>
    <name evidence="2" type="ORF">IP91_02434</name>
</gene>
<organism evidence="2 3">
    <name type="scientific">Pseudoduganella lurida</name>
    <dbReference type="NCBI Taxonomy" id="1036180"/>
    <lineage>
        <taxon>Bacteria</taxon>
        <taxon>Pseudomonadati</taxon>
        <taxon>Pseudomonadota</taxon>
        <taxon>Betaproteobacteria</taxon>
        <taxon>Burkholderiales</taxon>
        <taxon>Oxalobacteraceae</taxon>
        <taxon>Telluria group</taxon>
        <taxon>Pseudoduganella</taxon>
    </lineage>
</organism>
<feature type="compositionally biased region" description="Basic and acidic residues" evidence="1">
    <location>
        <begin position="168"/>
        <end position="177"/>
    </location>
</feature>
<dbReference type="Proteomes" id="UP000318431">
    <property type="component" value="Unassembled WGS sequence"/>
</dbReference>
<proteinExistence type="predicted"/>
<dbReference type="EMBL" id="VLLB01000003">
    <property type="protein sequence ID" value="TWI66614.1"/>
    <property type="molecule type" value="Genomic_DNA"/>
</dbReference>
<dbReference type="InterPro" id="IPR019587">
    <property type="entry name" value="Polyketide_cyclase/dehydratase"/>
</dbReference>
<evidence type="ECO:0000313" key="2">
    <source>
        <dbReference type="EMBL" id="TWI66614.1"/>
    </source>
</evidence>
<dbReference type="AlphaFoldDB" id="A0A562RDK0"/>
<reference evidence="2 3" key="1">
    <citation type="journal article" date="2015" name="Stand. Genomic Sci.">
        <title>Genomic Encyclopedia of Bacterial and Archaeal Type Strains, Phase III: the genomes of soil and plant-associated and newly described type strains.</title>
        <authorList>
            <person name="Whitman W.B."/>
            <person name="Woyke T."/>
            <person name="Klenk H.P."/>
            <person name="Zhou Y."/>
            <person name="Lilburn T.G."/>
            <person name="Beck B.J."/>
            <person name="De Vos P."/>
            <person name="Vandamme P."/>
            <person name="Eisen J.A."/>
            <person name="Garrity G."/>
            <person name="Hugenholtz P."/>
            <person name="Kyrpides N.C."/>
        </authorList>
    </citation>
    <scope>NUCLEOTIDE SEQUENCE [LARGE SCALE GENOMIC DNA]</scope>
    <source>
        <strain evidence="2 3">CGMCC 1.10822</strain>
    </source>
</reference>
<sequence>MLKRIAAAALVIVAVVVGLALTQPDTFRVQRSVVIAAPPARVFAYLNDFHRWPAWSPWEQLDPAMRRTYSGAAAGQGATYAFSGNHDVGEGRMQIVESTPAVLVAVRLHFYEPIDSEGDTRFELRPHGTGTEVTWTMSGDSPFLIRVMGVFSSMDSMVGPDFEEGLARLKTAAERDTPTPAPTPAQTRAP</sequence>
<comment type="caution">
    <text evidence="2">The sequence shown here is derived from an EMBL/GenBank/DDBJ whole genome shotgun (WGS) entry which is preliminary data.</text>
</comment>
<protein>
    <submittedName>
        <fullName evidence="2">Polyketide cyclase/dehydrase/lipid transport protein</fullName>
    </submittedName>
</protein>
<dbReference type="RefSeq" id="WP_145649214.1">
    <property type="nucleotide sequence ID" value="NZ_VLLB01000003.1"/>
</dbReference>
<dbReference type="InterPro" id="IPR023393">
    <property type="entry name" value="START-like_dom_sf"/>
</dbReference>